<name>A0A1Y6LZ03_ZYMTR</name>
<protein>
    <submittedName>
        <fullName evidence="1">Uncharacterized protein</fullName>
    </submittedName>
</protein>
<dbReference type="Proteomes" id="UP000215453">
    <property type="component" value="Chromosome 11"/>
</dbReference>
<dbReference type="EMBL" id="LT882686">
    <property type="protein sequence ID" value="SMY28829.1"/>
    <property type="molecule type" value="Genomic_DNA"/>
</dbReference>
<organism evidence="1 2">
    <name type="scientific">Zymoseptoria tritici ST99CH_1A5</name>
    <dbReference type="NCBI Taxonomy" id="1276529"/>
    <lineage>
        <taxon>Eukaryota</taxon>
        <taxon>Fungi</taxon>
        <taxon>Dikarya</taxon>
        <taxon>Ascomycota</taxon>
        <taxon>Pezizomycotina</taxon>
        <taxon>Dothideomycetes</taxon>
        <taxon>Dothideomycetidae</taxon>
        <taxon>Mycosphaerellales</taxon>
        <taxon>Mycosphaerellaceae</taxon>
        <taxon>Zymoseptoria</taxon>
    </lineage>
</organism>
<accession>A0A1Y6LZ03</accession>
<gene>
    <name evidence="1" type="ORF">ZT1A5_G10275</name>
</gene>
<sequence>MSFEEADLLRTSSFQQDSAEKILRIARRMIDRGYCYQAWEHDLGTAVFMLFGTAASEDSWTGKLVPIGKDAPRRRRVVQALKDSKLPEMLKHIEVVEGTAGPGPVESARVDAVRQRVVDVDLARVRKKIIDGKRDDLLRVWRSASQ</sequence>
<evidence type="ECO:0000313" key="1">
    <source>
        <dbReference type="EMBL" id="SMY28829.1"/>
    </source>
</evidence>
<dbReference type="AlphaFoldDB" id="A0A1Y6LZ03"/>
<proteinExistence type="predicted"/>
<evidence type="ECO:0000313" key="2">
    <source>
        <dbReference type="Proteomes" id="UP000215453"/>
    </source>
</evidence>
<reference evidence="1 2" key="1">
    <citation type="submission" date="2016-10" db="EMBL/GenBank/DDBJ databases">
        <authorList>
            <person name="Varghese N."/>
        </authorList>
    </citation>
    <scope>NUCLEOTIDE SEQUENCE [LARGE SCALE GENOMIC DNA]</scope>
</reference>